<name>U1QPG4_9ACTO</name>
<feature type="region of interest" description="Disordered" evidence="1">
    <location>
        <begin position="1"/>
        <end position="20"/>
    </location>
</feature>
<evidence type="ECO:0000256" key="1">
    <source>
        <dbReference type="SAM" id="MobiDB-lite"/>
    </source>
</evidence>
<dbReference type="AlphaFoldDB" id="U1QPG4"/>
<dbReference type="EMBL" id="AWSE01000077">
    <property type="protein sequence ID" value="ERH23951.1"/>
    <property type="molecule type" value="Genomic_DNA"/>
</dbReference>
<sequence>QAASASPVPAAAGKGKSGGFPLARTGVSLTLGVLGVLATATGAYALHLRRRKA</sequence>
<comment type="caution">
    <text evidence="3">The sequence shown here is derived from an EMBL/GenBank/DDBJ whole genome shotgun (WGS) entry which is preliminary data.</text>
</comment>
<dbReference type="Proteomes" id="UP000016536">
    <property type="component" value="Unassembled WGS sequence"/>
</dbReference>
<feature type="transmembrane region" description="Helical" evidence="2">
    <location>
        <begin position="26"/>
        <end position="46"/>
    </location>
</feature>
<keyword evidence="2" id="KW-0472">Membrane</keyword>
<feature type="compositionally biased region" description="Low complexity" evidence="1">
    <location>
        <begin position="1"/>
        <end position="12"/>
    </location>
</feature>
<protein>
    <submittedName>
        <fullName evidence="3">LPXTG-motif protein cell wall anchor domain protein</fullName>
    </submittedName>
</protein>
<evidence type="ECO:0000256" key="2">
    <source>
        <dbReference type="SAM" id="Phobius"/>
    </source>
</evidence>
<proteinExistence type="predicted"/>
<keyword evidence="2" id="KW-1133">Transmembrane helix</keyword>
<keyword evidence="4" id="KW-1185">Reference proteome</keyword>
<evidence type="ECO:0000313" key="3">
    <source>
        <dbReference type="EMBL" id="ERH23951.1"/>
    </source>
</evidence>
<feature type="non-terminal residue" evidence="3">
    <location>
        <position position="1"/>
    </location>
</feature>
<dbReference type="HOGENOM" id="CLU_214057_0_0_11"/>
<organism evidence="3 4">
    <name type="scientific">Actinomyces johnsonii F0542</name>
    <dbReference type="NCBI Taxonomy" id="1321818"/>
    <lineage>
        <taxon>Bacteria</taxon>
        <taxon>Bacillati</taxon>
        <taxon>Actinomycetota</taxon>
        <taxon>Actinomycetes</taxon>
        <taxon>Actinomycetales</taxon>
        <taxon>Actinomycetaceae</taxon>
        <taxon>Actinomyces</taxon>
    </lineage>
</organism>
<gene>
    <name evidence="3" type="ORF">HMPREF1979_01612</name>
</gene>
<reference evidence="3 4" key="1">
    <citation type="submission" date="2013-08" db="EMBL/GenBank/DDBJ databases">
        <authorList>
            <person name="Weinstock G."/>
            <person name="Sodergren E."/>
            <person name="Wylie T."/>
            <person name="Fulton L."/>
            <person name="Fulton R."/>
            <person name="Fronick C."/>
            <person name="O'Laughlin M."/>
            <person name="Godfrey J."/>
            <person name="Miner T."/>
            <person name="Herter B."/>
            <person name="Appelbaum E."/>
            <person name="Cordes M."/>
            <person name="Lek S."/>
            <person name="Wollam A."/>
            <person name="Pepin K.H."/>
            <person name="Palsikar V.B."/>
            <person name="Mitreva M."/>
            <person name="Wilson R.K."/>
        </authorList>
    </citation>
    <scope>NUCLEOTIDE SEQUENCE [LARGE SCALE GENOMIC DNA]</scope>
    <source>
        <strain evidence="3 4">F0542</strain>
    </source>
</reference>
<keyword evidence="2" id="KW-0812">Transmembrane</keyword>
<evidence type="ECO:0000313" key="4">
    <source>
        <dbReference type="Proteomes" id="UP000016536"/>
    </source>
</evidence>
<accession>U1QPG4</accession>